<feature type="domain" description="HTH lysR-type" evidence="5">
    <location>
        <begin position="4"/>
        <end position="61"/>
    </location>
</feature>
<dbReference type="Proteomes" id="UP000019095">
    <property type="component" value="Plasmid 24p"/>
</dbReference>
<evidence type="ECO:0000259" key="5">
    <source>
        <dbReference type="PROSITE" id="PS50931"/>
    </source>
</evidence>
<dbReference type="Gene3D" id="1.10.10.10">
    <property type="entry name" value="Winged helix-like DNA-binding domain superfamily/Winged helix DNA-binding domain"/>
    <property type="match status" value="1"/>
</dbReference>
<dbReference type="InterPro" id="IPR000847">
    <property type="entry name" value="LysR_HTH_N"/>
</dbReference>
<dbReference type="PANTHER" id="PTHR30118">
    <property type="entry name" value="HTH-TYPE TRANSCRIPTIONAL REGULATOR LEUO-RELATED"/>
    <property type="match status" value="1"/>
</dbReference>
<gene>
    <name evidence="6" type="ORF">MIM_24p00130</name>
</gene>
<dbReference type="InterPro" id="IPR036390">
    <property type="entry name" value="WH_DNA-bd_sf"/>
</dbReference>
<evidence type="ECO:0000256" key="2">
    <source>
        <dbReference type="ARBA" id="ARBA00023015"/>
    </source>
</evidence>
<dbReference type="PRINTS" id="PR00039">
    <property type="entry name" value="HTHLYSR"/>
</dbReference>
<evidence type="ECO:0000256" key="3">
    <source>
        <dbReference type="ARBA" id="ARBA00023125"/>
    </source>
</evidence>
<evidence type="ECO:0000313" key="7">
    <source>
        <dbReference type="Proteomes" id="UP000019095"/>
    </source>
</evidence>
<organism evidence="6 7">
    <name type="scientific">Advenella mimigardefordensis (strain DSM 17166 / LMG 22922 / DPN7)</name>
    <dbReference type="NCBI Taxonomy" id="1247726"/>
    <lineage>
        <taxon>Bacteria</taxon>
        <taxon>Pseudomonadati</taxon>
        <taxon>Pseudomonadota</taxon>
        <taxon>Betaproteobacteria</taxon>
        <taxon>Burkholderiales</taxon>
        <taxon>Alcaligenaceae</taxon>
    </lineage>
</organism>
<keyword evidence="6" id="KW-0614">Plasmid</keyword>
<dbReference type="RefSeq" id="WP_025374865.1">
    <property type="nucleotide sequence ID" value="NZ_CP003916.1"/>
</dbReference>
<comment type="similarity">
    <text evidence="1">Belongs to the LysR transcriptional regulatory family.</text>
</comment>
<keyword evidence="3" id="KW-0238">DNA-binding</keyword>
<dbReference type="KEGG" id="amim:MIM_24p00130"/>
<evidence type="ECO:0000313" key="6">
    <source>
        <dbReference type="EMBL" id="AHG66176.1"/>
    </source>
</evidence>
<dbReference type="InterPro" id="IPR005119">
    <property type="entry name" value="LysR_subst-bd"/>
</dbReference>
<name>W0PI42_ADVMD</name>
<proteinExistence type="inferred from homology"/>
<dbReference type="GO" id="GO:0003677">
    <property type="term" value="F:DNA binding"/>
    <property type="evidence" value="ECO:0007669"/>
    <property type="project" value="UniProtKB-KW"/>
</dbReference>
<dbReference type="HOGENOM" id="CLU_039613_39_0_4"/>
<dbReference type="InterPro" id="IPR050389">
    <property type="entry name" value="LysR-type_TF"/>
</dbReference>
<dbReference type="GO" id="GO:0003700">
    <property type="term" value="F:DNA-binding transcription factor activity"/>
    <property type="evidence" value="ECO:0007669"/>
    <property type="project" value="InterPro"/>
</dbReference>
<dbReference type="Gene3D" id="3.40.190.10">
    <property type="entry name" value="Periplasmic binding protein-like II"/>
    <property type="match status" value="2"/>
</dbReference>
<dbReference type="Pfam" id="PF03466">
    <property type="entry name" value="LysR_substrate"/>
    <property type="match status" value="1"/>
</dbReference>
<dbReference type="PATRIC" id="fig|1247726.3.peg.4555"/>
<dbReference type="SUPFAM" id="SSF46785">
    <property type="entry name" value="Winged helix' DNA-binding domain"/>
    <property type="match status" value="1"/>
</dbReference>
<keyword evidence="2" id="KW-0805">Transcription regulation</keyword>
<keyword evidence="7" id="KW-1185">Reference proteome</keyword>
<dbReference type="CDD" id="cd08459">
    <property type="entry name" value="PBP2_DntR_NahR_LinR_like"/>
    <property type="match status" value="1"/>
</dbReference>
<protein>
    <submittedName>
        <fullName evidence="6">Transcriptional regulator, LysR family</fullName>
    </submittedName>
</protein>
<dbReference type="EMBL" id="CP003916">
    <property type="protein sequence ID" value="AHG66176.1"/>
    <property type="molecule type" value="Genomic_DNA"/>
</dbReference>
<evidence type="ECO:0000256" key="4">
    <source>
        <dbReference type="ARBA" id="ARBA00023163"/>
    </source>
</evidence>
<geneLocation type="plasmid" evidence="6 7">
    <name>24p</name>
</geneLocation>
<dbReference type="PROSITE" id="PS50931">
    <property type="entry name" value="HTH_LYSR"/>
    <property type="match status" value="1"/>
</dbReference>
<keyword evidence="4" id="KW-0804">Transcription</keyword>
<dbReference type="eggNOG" id="COG0583">
    <property type="taxonomic scope" value="Bacteria"/>
</dbReference>
<dbReference type="PANTHER" id="PTHR30118:SF15">
    <property type="entry name" value="TRANSCRIPTIONAL REGULATORY PROTEIN"/>
    <property type="match status" value="1"/>
</dbReference>
<dbReference type="OrthoDB" id="5495633at2"/>
<dbReference type="InterPro" id="IPR036388">
    <property type="entry name" value="WH-like_DNA-bd_sf"/>
</dbReference>
<reference evidence="6 7" key="1">
    <citation type="journal article" date="2014" name="Microbiology">
        <title>Unravelling the complete genome sequence of Advenella mimigardefordensis strain DPN7T and novel insights in the catabolism of the xenobiotic polythioester precursor 3,3'-dithiodipropionate.</title>
        <authorList>
            <person name="Wubbeler J.H."/>
            <person name="Hiessl S."/>
            <person name="Schuldes J."/>
            <person name="Thurmer A."/>
            <person name="Daniel R."/>
            <person name="Steinbuchel A."/>
        </authorList>
    </citation>
    <scope>NUCLEOTIDE SEQUENCE [LARGE SCALE GENOMIC DNA]</scope>
    <source>
        <strain evidence="7">DSM 17166 / LMG 22922 / DPN7</strain>
        <plasmid evidence="6 7">24p</plasmid>
    </source>
</reference>
<evidence type="ECO:0000256" key="1">
    <source>
        <dbReference type="ARBA" id="ARBA00009437"/>
    </source>
</evidence>
<dbReference type="Pfam" id="PF00126">
    <property type="entry name" value="HTH_1"/>
    <property type="match status" value="1"/>
</dbReference>
<dbReference type="SUPFAM" id="SSF53850">
    <property type="entry name" value="Periplasmic binding protein-like II"/>
    <property type="match status" value="1"/>
</dbReference>
<dbReference type="AlphaFoldDB" id="W0PI42"/>
<accession>W0PI42</accession>
<sequence length="298" mass="33699">MTNLDIRDIELIDTLVRTNNISVTAELLGLSQPSVSIRIAKLRKHFADPLFVRTSEGMQPTPKITSLLPAIHAVINLFSEIEEGDVKFDPKTSSRVFRIGMTNTGQIVVIAKLKNALNMLAPNIRLEVVELTANSPMQLERGEIDIVMGFTKIMGPGFYQQKLFSEHYVCLVRSNHPRIKNSLSIEQFIKEDHVSVKSSGTAHWLLEKAIDDAGVTRKIALWVPSFLGLAEIVRTTDLLALAPIHLARILCRDKSVRSLDIPIQIPSYDVKQYWHERYHQESGNIWLRKIIANTMQNE</sequence>